<dbReference type="PANTHER" id="PTHR14356:SF2">
    <property type="entry name" value="INTERLEUKIN-21"/>
    <property type="match status" value="1"/>
</dbReference>
<dbReference type="GO" id="GO:0045954">
    <property type="term" value="P:positive regulation of natural killer cell mediated cytotoxicity"/>
    <property type="evidence" value="ECO:0007669"/>
    <property type="project" value="TreeGrafter"/>
</dbReference>
<organism evidence="10 11">
    <name type="scientific">Rousettus aegyptiacus</name>
    <name type="common">Egyptian fruit bat</name>
    <name type="synonym">Pteropus aegyptiacus</name>
    <dbReference type="NCBI Taxonomy" id="9407"/>
    <lineage>
        <taxon>Eukaryota</taxon>
        <taxon>Metazoa</taxon>
        <taxon>Chordata</taxon>
        <taxon>Craniata</taxon>
        <taxon>Vertebrata</taxon>
        <taxon>Euteleostomi</taxon>
        <taxon>Mammalia</taxon>
        <taxon>Eutheria</taxon>
        <taxon>Laurasiatheria</taxon>
        <taxon>Chiroptera</taxon>
        <taxon>Yinpterochiroptera</taxon>
        <taxon>Pteropodoidea</taxon>
        <taxon>Pteropodidae</taxon>
        <taxon>Rousettinae</taxon>
        <taxon>Rousettus</taxon>
    </lineage>
</organism>
<comment type="function">
    <text evidence="8">Cytokine with immunoregulatory activity. May promote the transition between innate and adaptive immunity. Induces the production of IgG(1) and IgG(3) in B-cells. Implicated in the generation and maintenance of T follicular helper (Tfh) cells and the formation of germinal-centers. Together with IL6, control the early generation of Tfh cells and are critical for an effective antibody response to acute viral infection. May play a role in proliferation and maturation of natural killer (NK) cells in synergy with IL15. May regulate proliferation of mature B- and T-cells in response to activating stimuli. In synergy with IL15 and IL18 stimulates interferon gamma production in T-cells and NK cells. During T-cell mediated immune response may inhibit dendritic cells (DC) activation and maturation.</text>
</comment>
<evidence type="ECO:0000256" key="5">
    <source>
        <dbReference type="ARBA" id="ARBA00022729"/>
    </source>
</evidence>
<dbReference type="GO" id="GO:0005125">
    <property type="term" value="F:cytokine activity"/>
    <property type="evidence" value="ECO:0007669"/>
    <property type="project" value="UniProtKB-KW"/>
</dbReference>
<gene>
    <name evidence="10" type="ORF">HJG63_006705</name>
</gene>
<evidence type="ECO:0000256" key="3">
    <source>
        <dbReference type="ARBA" id="ARBA00022514"/>
    </source>
</evidence>
<evidence type="ECO:0000256" key="8">
    <source>
        <dbReference type="ARBA" id="ARBA00045924"/>
    </source>
</evidence>
<accession>A0A7J8BS48</accession>
<keyword evidence="6" id="KW-1015">Disulfide bond</keyword>
<name>A0A7J8BS48_ROUAE</name>
<evidence type="ECO:0000313" key="10">
    <source>
        <dbReference type="EMBL" id="KAF6401225.1"/>
    </source>
</evidence>
<dbReference type="Proteomes" id="UP000593571">
    <property type="component" value="Unassembled WGS sequence"/>
</dbReference>
<evidence type="ECO:0000256" key="2">
    <source>
        <dbReference type="ARBA" id="ARBA00006050"/>
    </source>
</evidence>
<evidence type="ECO:0000256" key="6">
    <source>
        <dbReference type="ARBA" id="ARBA00023157"/>
    </source>
</evidence>
<reference evidence="10 11" key="1">
    <citation type="journal article" date="2020" name="Nature">
        <title>Six reference-quality genomes reveal evolution of bat adaptations.</title>
        <authorList>
            <person name="Jebb D."/>
            <person name="Huang Z."/>
            <person name="Pippel M."/>
            <person name="Hughes G.M."/>
            <person name="Lavrichenko K."/>
            <person name="Devanna P."/>
            <person name="Winkler S."/>
            <person name="Jermiin L.S."/>
            <person name="Skirmuntt E.C."/>
            <person name="Katzourakis A."/>
            <person name="Burkitt-Gray L."/>
            <person name="Ray D.A."/>
            <person name="Sullivan K.A.M."/>
            <person name="Roscito J.G."/>
            <person name="Kirilenko B.M."/>
            <person name="Davalos L.M."/>
            <person name="Corthals A.P."/>
            <person name="Power M.L."/>
            <person name="Jones G."/>
            <person name="Ransome R.D."/>
            <person name="Dechmann D.K.N."/>
            <person name="Locatelli A.G."/>
            <person name="Puechmaille S.J."/>
            <person name="Fedrigo O."/>
            <person name="Jarvis E.D."/>
            <person name="Hiller M."/>
            <person name="Vernes S.C."/>
            <person name="Myers E.W."/>
            <person name="Teeling E.C."/>
        </authorList>
    </citation>
    <scope>NUCLEOTIDE SEQUENCE [LARGE SCALE GENOMIC DNA]</scope>
    <source>
        <strain evidence="10">MRouAeg1</strain>
        <tissue evidence="10">Muscle</tissue>
    </source>
</reference>
<evidence type="ECO:0000256" key="7">
    <source>
        <dbReference type="ARBA" id="ARBA00039957"/>
    </source>
</evidence>
<evidence type="ECO:0000313" key="11">
    <source>
        <dbReference type="Proteomes" id="UP000593571"/>
    </source>
</evidence>
<comment type="caution">
    <text evidence="10">The sequence shown here is derived from an EMBL/GenBank/DDBJ whole genome shotgun (WGS) entry which is preliminary data.</text>
</comment>
<dbReference type="EMBL" id="JACASE010000016">
    <property type="protein sequence ID" value="KAF6401225.1"/>
    <property type="molecule type" value="Genomic_DNA"/>
</dbReference>
<dbReference type="Gene3D" id="1.20.1250.70">
    <property type="entry name" value="Interleukin-15/Interleukin-21"/>
    <property type="match status" value="1"/>
</dbReference>
<evidence type="ECO:0000256" key="1">
    <source>
        <dbReference type="ARBA" id="ARBA00004613"/>
    </source>
</evidence>
<keyword evidence="3" id="KW-0202">Cytokine</keyword>
<keyword evidence="4" id="KW-0964">Secreted</keyword>
<sequence>MFSCAIKDEGNEASPAESAGTKYSTGKPRLCSQTVATYERIITWSTAQVPGHLRLPGRGLTHALPSGHSLLPERHCERSAFSCFQKVQLKPANAGDNEKTIHVLTKQLTRKLPPVNSGRRQKHRLTCPSCDSYEKKPPKEFLERLKSLIQKMIHQHLS</sequence>
<evidence type="ECO:0000256" key="4">
    <source>
        <dbReference type="ARBA" id="ARBA00022525"/>
    </source>
</evidence>
<dbReference type="SUPFAM" id="SSF47266">
    <property type="entry name" value="4-helical cytokines"/>
    <property type="match status" value="1"/>
</dbReference>
<dbReference type="PANTHER" id="PTHR14356">
    <property type="entry name" value="INTERLEUKIN-15-RELATED"/>
    <property type="match status" value="1"/>
</dbReference>
<feature type="compositionally biased region" description="Basic and acidic residues" evidence="9">
    <location>
        <begin position="1"/>
        <end position="10"/>
    </location>
</feature>
<comment type="similarity">
    <text evidence="2">Belongs to the IL-15/IL-21 family.</text>
</comment>
<dbReference type="GO" id="GO:0005126">
    <property type="term" value="F:cytokine receptor binding"/>
    <property type="evidence" value="ECO:0007669"/>
    <property type="project" value="InterPro"/>
</dbReference>
<evidence type="ECO:0000256" key="9">
    <source>
        <dbReference type="SAM" id="MobiDB-lite"/>
    </source>
</evidence>
<dbReference type="InterPro" id="IPR003443">
    <property type="entry name" value="IL-15/IL-21_fam"/>
</dbReference>
<dbReference type="GO" id="GO:0006955">
    <property type="term" value="P:immune response"/>
    <property type="evidence" value="ECO:0007669"/>
    <property type="project" value="InterPro"/>
</dbReference>
<keyword evidence="11" id="KW-1185">Reference proteome</keyword>
<feature type="region of interest" description="Disordered" evidence="9">
    <location>
        <begin position="1"/>
        <end position="25"/>
    </location>
</feature>
<protein>
    <recommendedName>
        <fullName evidence="7">Interleukin-21</fullName>
    </recommendedName>
</protein>
<comment type="subcellular location">
    <subcellularLocation>
        <location evidence="1">Secreted</location>
    </subcellularLocation>
</comment>
<keyword evidence="5" id="KW-0732">Signal</keyword>
<dbReference type="InterPro" id="IPR009079">
    <property type="entry name" value="4_helix_cytokine-like_core"/>
</dbReference>
<proteinExistence type="inferred from homology"/>
<dbReference type="GO" id="GO:0005615">
    <property type="term" value="C:extracellular space"/>
    <property type="evidence" value="ECO:0007669"/>
    <property type="project" value="UniProtKB-KW"/>
</dbReference>
<dbReference type="AlphaFoldDB" id="A0A7J8BS48"/>